<dbReference type="PANTHER" id="PTHR32423">
    <property type="entry name" value="SAP DOMAIN-CONTAINING PROTEIN-RELATED"/>
    <property type="match status" value="1"/>
</dbReference>
<dbReference type="PANTHER" id="PTHR32423:SF65">
    <property type="entry name" value="F-BOX DOMAIN-CONTAINING PROTEIN"/>
    <property type="match status" value="1"/>
</dbReference>
<name>F0ZG06_DICPU</name>
<organism evidence="1 2">
    <name type="scientific">Dictyostelium purpureum</name>
    <name type="common">Slime mold</name>
    <dbReference type="NCBI Taxonomy" id="5786"/>
    <lineage>
        <taxon>Eukaryota</taxon>
        <taxon>Amoebozoa</taxon>
        <taxon>Evosea</taxon>
        <taxon>Eumycetozoa</taxon>
        <taxon>Dictyostelia</taxon>
        <taxon>Dictyosteliales</taxon>
        <taxon>Dictyosteliaceae</taxon>
        <taxon>Dictyostelium</taxon>
    </lineage>
</organism>
<dbReference type="InParanoid" id="F0ZG06"/>
<keyword evidence="2" id="KW-1185">Reference proteome</keyword>
<sequence>MHILPGYIHIYILETLFNYKYNQSQLIDSFNYDDNNFSSTQNNETILISLVSKSWFSYCSKIITNLLKQSNHLRLYQFIKDNRYNINNYSNNENNSYNNGYNKDNINNLQSWKLIKKVTYIRISYDELKYLKGNKDSFNNIRIKVDNLDLDNKQITEMKSLNQEIKGIKEIKELEQIKYPHNFEFQINIGDHYNSFNESFSNNQNNNLSLNLYGISVPLLELMKLKPRRVQYQPNEYAIDTYIHRSYTCFFKSECLEELHISRSDHVNPFDISTINNESTRLKSVSISILFHSIIKGLNDYNKIIKSDINHYDNSKSNIAMRYLKNECNERYRGIKLINSVKEDWDQMVATLSINSTIKELHLNNFKCIRACHFQDVSVVTLGLGQIFSSPFTSIETLKLENFDFIDPILLSGLSQSKTIKNLSIILDSSHKKSFQKVSLIFEKYLILDISLRNLEIISNLSLCDFISIFQEYQNNLALYSISIFLDNYIKNEILIFKNNILSSQLNIIEFIFYNNNNNYFSFINNNNNNIFGNKQTTPSHQFLNSSLDI</sequence>
<evidence type="ECO:0000313" key="1">
    <source>
        <dbReference type="EMBL" id="EGC37132.1"/>
    </source>
</evidence>
<dbReference type="Proteomes" id="UP000001064">
    <property type="component" value="Unassembled WGS sequence"/>
</dbReference>
<dbReference type="OrthoDB" id="24260at2759"/>
<accession>F0ZG06</accession>
<dbReference type="EMBL" id="GL871007">
    <property type="protein sequence ID" value="EGC37132.1"/>
    <property type="molecule type" value="Genomic_DNA"/>
</dbReference>
<evidence type="ECO:0000313" key="2">
    <source>
        <dbReference type="Proteomes" id="UP000001064"/>
    </source>
</evidence>
<reference evidence="2" key="1">
    <citation type="journal article" date="2011" name="Genome Biol.">
        <title>Comparative genomics of the social amoebae Dictyostelium discoideum and Dictyostelium purpureum.</title>
        <authorList>
            <consortium name="US DOE Joint Genome Institute (JGI-PGF)"/>
            <person name="Sucgang R."/>
            <person name="Kuo A."/>
            <person name="Tian X."/>
            <person name="Salerno W."/>
            <person name="Parikh A."/>
            <person name="Feasley C.L."/>
            <person name="Dalin E."/>
            <person name="Tu H."/>
            <person name="Huang E."/>
            <person name="Barry K."/>
            <person name="Lindquist E."/>
            <person name="Shapiro H."/>
            <person name="Bruce D."/>
            <person name="Schmutz J."/>
            <person name="Salamov A."/>
            <person name="Fey P."/>
            <person name="Gaudet P."/>
            <person name="Anjard C."/>
            <person name="Babu M.M."/>
            <person name="Basu S."/>
            <person name="Bushmanova Y."/>
            <person name="van der Wel H."/>
            <person name="Katoh-Kurasawa M."/>
            <person name="Dinh C."/>
            <person name="Coutinho P.M."/>
            <person name="Saito T."/>
            <person name="Elias M."/>
            <person name="Schaap P."/>
            <person name="Kay R.R."/>
            <person name="Henrissat B."/>
            <person name="Eichinger L."/>
            <person name="Rivero F."/>
            <person name="Putnam N.H."/>
            <person name="West C.M."/>
            <person name="Loomis W.F."/>
            <person name="Chisholm R.L."/>
            <person name="Shaulsky G."/>
            <person name="Strassmann J.E."/>
            <person name="Queller D.C."/>
            <person name="Kuspa A."/>
            <person name="Grigoriev I.V."/>
        </authorList>
    </citation>
    <scope>NUCLEOTIDE SEQUENCE [LARGE SCALE GENOMIC DNA]</scope>
    <source>
        <strain evidence="2">QSDP1</strain>
    </source>
</reference>
<dbReference type="RefSeq" id="XP_003286335.1">
    <property type="nucleotide sequence ID" value="XM_003286287.1"/>
</dbReference>
<protein>
    <submittedName>
        <fullName evidence="1">Uncharacterized protein</fullName>
    </submittedName>
</protein>
<dbReference type="GeneID" id="10503729"/>
<dbReference type="VEuPathDB" id="AmoebaDB:DICPUDRAFT_77234"/>
<dbReference type="eggNOG" id="ENOG502RIBA">
    <property type="taxonomic scope" value="Eukaryota"/>
</dbReference>
<proteinExistence type="predicted"/>
<dbReference type="AlphaFoldDB" id="F0ZG06"/>
<gene>
    <name evidence="1" type="ORF">DICPUDRAFT_77234</name>
</gene>
<dbReference type="KEGG" id="dpp:DICPUDRAFT_77234"/>